<accession>A0A6N1MXL2</accession>
<dbReference type="Proteomes" id="UP001242129">
    <property type="component" value="Unassembled WGS sequence"/>
</dbReference>
<evidence type="ECO:0000313" key="3">
    <source>
        <dbReference type="Proteomes" id="UP000509126"/>
    </source>
</evidence>
<reference evidence="2 3" key="1">
    <citation type="submission" date="2019-11" db="EMBL/GenBank/DDBJ databases">
        <title>FDA dAtabase for Regulatory Grade micrObial Sequences (FDA-ARGOS): Supporting development and validation of Infectious Disease Dx tests.</title>
        <authorList>
            <person name="Patel R."/>
            <person name="Rucinski S."/>
            <person name="Tallon L."/>
            <person name="Sadzewicz L."/>
            <person name="Vavikolanu K."/>
            <person name="Mehta A."/>
            <person name="Aluvathingal J."/>
            <person name="Nadendla S."/>
            <person name="Nandy P."/>
            <person name="Geyer C."/>
            <person name="Yan Y."/>
            <person name="Sichtig H."/>
        </authorList>
    </citation>
    <scope>NUCLEOTIDE SEQUENCE [LARGE SCALE GENOMIC DNA]</scope>
    <source>
        <strain evidence="2 3">FDAARGOS_557</strain>
    </source>
</reference>
<name>A0A6N1MXL2_ACILW</name>
<sequence length="94" mass="11053">MDLFYLLLNQHEFSAQDLIYAELPWTLQYKAVMVEAHFPSHPTVNIDHTEYQFFLTLAVARQLLQIYSNQNVCLAETCQRIIEFATKEYNHSSP</sequence>
<protein>
    <submittedName>
        <fullName evidence="2">Uncharacterized protein</fullName>
    </submittedName>
</protein>
<proteinExistence type="predicted"/>
<dbReference type="RefSeq" id="WP_174894624.1">
    <property type="nucleotide sequence ID" value="NZ_CP054803.1"/>
</dbReference>
<evidence type="ECO:0000313" key="2">
    <source>
        <dbReference type="EMBL" id="QKU22477.1"/>
    </source>
</evidence>
<gene>
    <name evidence="2" type="ORF">FOB19_14395</name>
    <name evidence="1" type="ORF">Q8G51_02340</name>
</gene>
<organism evidence="2 3">
    <name type="scientific">Acinetobacter lwoffii</name>
    <dbReference type="NCBI Taxonomy" id="28090"/>
    <lineage>
        <taxon>Bacteria</taxon>
        <taxon>Pseudomonadati</taxon>
        <taxon>Pseudomonadota</taxon>
        <taxon>Gammaproteobacteria</taxon>
        <taxon>Moraxellales</taxon>
        <taxon>Moraxellaceae</taxon>
        <taxon>Acinetobacter</taxon>
    </lineage>
</organism>
<evidence type="ECO:0000313" key="1">
    <source>
        <dbReference type="EMBL" id="MDP1446703.1"/>
    </source>
</evidence>
<dbReference type="EMBL" id="CP054803">
    <property type="protein sequence ID" value="QKU22477.1"/>
    <property type="molecule type" value="Genomic_DNA"/>
</dbReference>
<dbReference type="EMBL" id="JAUUUS010000006">
    <property type="protein sequence ID" value="MDP1446703.1"/>
    <property type="molecule type" value="Genomic_DNA"/>
</dbReference>
<dbReference type="Proteomes" id="UP000509126">
    <property type="component" value="Chromosome"/>
</dbReference>
<reference evidence="1" key="2">
    <citation type="submission" date="2023-07" db="EMBL/GenBank/DDBJ databases">
        <title>Dynamics of blaOXA-23 gene transmission in Acinetobacter spp. from contaminated veterinary surfaces.</title>
        <authorList>
            <person name="Moreira Da Silva J."/>
            <person name="Menezes J."/>
            <person name="Fernandes L."/>
            <person name="Marques C."/>
            <person name="Amaral A."/>
            <person name="Timofte D."/>
            <person name="Pomba C."/>
        </authorList>
    </citation>
    <scope>NUCLEOTIDE SEQUENCE</scope>
    <source>
        <strain evidence="1">CMVB11Z4A1</strain>
    </source>
</reference>
<dbReference type="AlphaFoldDB" id="A0A6N1MXL2"/>